<dbReference type="RefSeq" id="WP_073041579.1">
    <property type="nucleotide sequence ID" value="NZ_FQVB01000045.1"/>
</dbReference>
<dbReference type="Gene3D" id="1.10.4100.10">
    <property type="entry name" value="2-methylcitrate dehydratase PrpD"/>
    <property type="match status" value="1"/>
</dbReference>
<comment type="similarity">
    <text evidence="1">Belongs to the PrpD family.</text>
</comment>
<accession>A0A1M5HI55</accession>
<dbReference type="InterPro" id="IPR045336">
    <property type="entry name" value="MmgE_PrpD_N"/>
</dbReference>
<evidence type="ECO:0000313" key="5">
    <source>
        <dbReference type="Proteomes" id="UP000184076"/>
    </source>
</evidence>
<dbReference type="Pfam" id="PF19305">
    <property type="entry name" value="MmgE_PrpD_C"/>
    <property type="match status" value="1"/>
</dbReference>
<keyword evidence="5" id="KW-1185">Reference proteome</keyword>
<dbReference type="SUPFAM" id="SSF103378">
    <property type="entry name" value="2-methylcitrate dehydratase PrpD"/>
    <property type="match status" value="1"/>
</dbReference>
<name>A0A1M5HI55_9BACT</name>
<dbReference type="AlphaFoldDB" id="A0A1M5HI55"/>
<dbReference type="InterPro" id="IPR042188">
    <property type="entry name" value="MmgE/PrpD_sf_2"/>
</dbReference>
<evidence type="ECO:0000259" key="3">
    <source>
        <dbReference type="Pfam" id="PF19305"/>
    </source>
</evidence>
<organism evidence="4 5">
    <name type="scientific">Desulfacinum infernum DSM 9756</name>
    <dbReference type="NCBI Taxonomy" id="1121391"/>
    <lineage>
        <taxon>Bacteria</taxon>
        <taxon>Pseudomonadati</taxon>
        <taxon>Thermodesulfobacteriota</taxon>
        <taxon>Syntrophobacteria</taxon>
        <taxon>Syntrophobacterales</taxon>
        <taxon>Syntrophobacteraceae</taxon>
        <taxon>Desulfacinum</taxon>
    </lineage>
</organism>
<dbReference type="InterPro" id="IPR005656">
    <property type="entry name" value="MmgE_PrpD"/>
</dbReference>
<evidence type="ECO:0000259" key="2">
    <source>
        <dbReference type="Pfam" id="PF03972"/>
    </source>
</evidence>
<dbReference type="Pfam" id="PF03972">
    <property type="entry name" value="MmgE_PrpD_N"/>
    <property type="match status" value="1"/>
</dbReference>
<reference evidence="5" key="1">
    <citation type="submission" date="2016-11" db="EMBL/GenBank/DDBJ databases">
        <authorList>
            <person name="Varghese N."/>
            <person name="Submissions S."/>
        </authorList>
    </citation>
    <scope>NUCLEOTIDE SEQUENCE [LARGE SCALE GENOMIC DNA]</scope>
    <source>
        <strain evidence="5">DSM 9756</strain>
    </source>
</reference>
<dbReference type="PANTHER" id="PTHR16943">
    <property type="entry name" value="2-METHYLCITRATE DEHYDRATASE-RELATED"/>
    <property type="match status" value="1"/>
</dbReference>
<evidence type="ECO:0000313" key="4">
    <source>
        <dbReference type="EMBL" id="SHG15581.1"/>
    </source>
</evidence>
<dbReference type="PANTHER" id="PTHR16943:SF8">
    <property type="entry name" value="2-METHYLCITRATE DEHYDRATASE"/>
    <property type="match status" value="1"/>
</dbReference>
<protein>
    <submittedName>
        <fullName evidence="4">2-methylcitrate dehydratase PrpD</fullName>
    </submittedName>
</protein>
<proteinExistence type="inferred from homology"/>
<evidence type="ECO:0000256" key="1">
    <source>
        <dbReference type="ARBA" id="ARBA00006174"/>
    </source>
</evidence>
<dbReference type="InterPro" id="IPR042183">
    <property type="entry name" value="MmgE/PrpD_sf_1"/>
</dbReference>
<dbReference type="STRING" id="1121391.SAMN02745206_03368"/>
<dbReference type="GO" id="GO:0016829">
    <property type="term" value="F:lyase activity"/>
    <property type="evidence" value="ECO:0007669"/>
    <property type="project" value="InterPro"/>
</dbReference>
<feature type="domain" description="MmgE/PrpD N-terminal" evidence="2">
    <location>
        <begin position="9"/>
        <end position="236"/>
    </location>
</feature>
<feature type="domain" description="MmgE/PrpD C-terminal" evidence="3">
    <location>
        <begin position="257"/>
        <end position="420"/>
    </location>
</feature>
<dbReference type="InterPro" id="IPR045337">
    <property type="entry name" value="MmgE_PrpD_C"/>
</dbReference>
<gene>
    <name evidence="4" type="ORF">SAMN02745206_03368</name>
</gene>
<dbReference type="EMBL" id="FQVB01000045">
    <property type="protein sequence ID" value="SHG15581.1"/>
    <property type="molecule type" value="Genomic_DNA"/>
</dbReference>
<dbReference type="InterPro" id="IPR036148">
    <property type="entry name" value="MmgE/PrpD_sf"/>
</dbReference>
<dbReference type="Proteomes" id="UP000184076">
    <property type="component" value="Unassembled WGS sequence"/>
</dbReference>
<sequence length="443" mass="47229">MINTQAVLDYIQSADWSDFPREVQHQAKRCLLDTLGCLLAGMRTPVARIVADTAVSCFGGTPAARILVDGRCASPVGASLAHGFAANALDMDDGYRLVKGHPGACILPVLLTFAQTIPLCSGRDFLTALVVGYEVGIRAGILRHATSPSYHASGSWGALAGVAAGAKLLGMNRRTIREALGTAEYHAPIAPMMKCIDVPAMTKDGIGWGAMAAAASLILAERGFTGIRPLFDDRTGDVLVPPLGGRYEMLNLYFKPYAACRWAQPAIRGALLLQRRHGLSVGDIARIQVKTFRAATALGCGMPANTEEAQYNLAYPLATALLDGKVGPDQVLGEGLGDPERIRLAGKVQVIDDPGMDAAFPSKTLAEVSITLTDGRVFRSGVVEPAWEPPHTLPADRELEEKFLSLSAAVLGDGKANDLLCRLWDLDACDDIAFLFRLSRECC</sequence>
<dbReference type="OrthoDB" id="5415580at2"/>
<dbReference type="Gene3D" id="3.30.1330.120">
    <property type="entry name" value="2-methylcitrate dehydratase PrpD"/>
    <property type="match status" value="1"/>
</dbReference>